<evidence type="ECO:0000313" key="3">
    <source>
        <dbReference type="Proteomes" id="UP000013827"/>
    </source>
</evidence>
<feature type="transmembrane region" description="Helical" evidence="1">
    <location>
        <begin position="377"/>
        <end position="400"/>
    </location>
</feature>
<dbReference type="EnsemblProtists" id="EOD21726">
    <property type="protein sequence ID" value="EOD21726"/>
    <property type="gene ID" value="EMIHUDRAFT_450815"/>
</dbReference>
<dbReference type="AlphaFoldDB" id="A0A0D3JJZ1"/>
<feature type="transmembrane region" description="Helical" evidence="1">
    <location>
        <begin position="412"/>
        <end position="434"/>
    </location>
</feature>
<keyword evidence="1" id="KW-0812">Transmembrane</keyword>
<feature type="transmembrane region" description="Helical" evidence="1">
    <location>
        <begin position="536"/>
        <end position="556"/>
    </location>
</feature>
<feature type="transmembrane region" description="Helical" evidence="1">
    <location>
        <begin position="502"/>
        <end position="520"/>
    </location>
</feature>
<evidence type="ECO:0000256" key="1">
    <source>
        <dbReference type="SAM" id="Phobius"/>
    </source>
</evidence>
<accession>A0A0D3JJZ1</accession>
<dbReference type="EnsemblProtists" id="EOD23826">
    <property type="protein sequence ID" value="EOD23826"/>
    <property type="gene ID" value="EMIHUDRAFT_457874"/>
</dbReference>
<feature type="transmembrane region" description="Helical" evidence="1">
    <location>
        <begin position="469"/>
        <end position="495"/>
    </location>
</feature>
<protein>
    <submittedName>
        <fullName evidence="2">Uncharacterized protein</fullName>
    </submittedName>
</protein>
<dbReference type="OMA" id="NIMEPIA"/>
<dbReference type="GeneID" id="17267233"/>
<feature type="transmembrane region" description="Helical" evidence="1">
    <location>
        <begin position="446"/>
        <end position="463"/>
    </location>
</feature>
<feature type="transmembrane region" description="Helical" evidence="1">
    <location>
        <begin position="619"/>
        <end position="639"/>
    </location>
</feature>
<evidence type="ECO:0000313" key="2">
    <source>
        <dbReference type="EnsemblProtists" id="EOD23826"/>
    </source>
</evidence>
<organism evidence="2 3">
    <name type="scientific">Emiliania huxleyi (strain CCMP1516)</name>
    <dbReference type="NCBI Taxonomy" id="280463"/>
    <lineage>
        <taxon>Eukaryota</taxon>
        <taxon>Haptista</taxon>
        <taxon>Haptophyta</taxon>
        <taxon>Prymnesiophyceae</taxon>
        <taxon>Isochrysidales</taxon>
        <taxon>Noelaerhabdaceae</taxon>
        <taxon>Emiliania</taxon>
    </lineage>
</organism>
<dbReference type="eggNOG" id="ENOG502SB12">
    <property type="taxonomic scope" value="Eukaryota"/>
</dbReference>
<keyword evidence="1" id="KW-1133">Transmembrane helix</keyword>
<dbReference type="KEGG" id="ehx:EMIHUDRAFT_457874"/>
<dbReference type="HOGENOM" id="CLU_464970_0_0_1"/>
<sequence>MEPVLRVTSASATPGTVRRGHGLHVQISTDLRRQAAPLSALRITLVGPALAGQRAAIRVLAPTLLPFRLTHVRGAHTLSARSSTTTDLDFTLGAKQLSHAALFSLVDTAVEAGDPVFLIELLCECDGTGTMPLAQIPTRASLIRASLSAGGDASIVAPGGVPASLARQADRQRRGSVLRSLYIWLRWWVWALAYTALCSALCVAPAPTLAWLPARASGGLLLKGQADLAPGGLSPLARVLPPVPASPHAAFVLGGLAQRVEAAMAAAAASDNGTAAVPALPEAVPPLLKRAAGLVGRAALSLDELRAVEARLHEVEHQRGVIARVGGAFTFINLVWLLSIVGIAVSVGPSLVHALTPLREQLLRLARWLFRRVIEPLCVRLHVYGVFEAAAWLFTAALLLDAFAVFHPEAAVFVAATSAALALGPCFGYSSALWAAKLKGGDREALCSLVSAWACATLTPLALAHASPLLAYLATFAAYSALGFSVGCRGLCWVVGFHSKRAVERVCATSALLLASHLAVREARGRAALGPFDSPLSVVGALTLYLALLIVSSLYYERGRRAEKRTRYALLNLATMAALLLGAAGGWVCGVPGLANTATTFTVLWLVEKYAELHLEARWNGWFLLLLLSLSAYKGALWMHDHPAFVASMFGSS</sequence>
<dbReference type="Proteomes" id="UP000013827">
    <property type="component" value="Unassembled WGS sequence"/>
</dbReference>
<feature type="transmembrane region" description="Helical" evidence="1">
    <location>
        <begin position="334"/>
        <end position="356"/>
    </location>
</feature>
<dbReference type="PaxDb" id="2903-EOD21726"/>
<proteinExistence type="predicted"/>
<dbReference type="KEGG" id="ehx:EMIHUDRAFT_450815"/>
<reference evidence="3" key="1">
    <citation type="journal article" date="2013" name="Nature">
        <title>Pan genome of the phytoplankton Emiliania underpins its global distribution.</title>
        <authorList>
            <person name="Read B.A."/>
            <person name="Kegel J."/>
            <person name="Klute M.J."/>
            <person name="Kuo A."/>
            <person name="Lefebvre S.C."/>
            <person name="Maumus F."/>
            <person name="Mayer C."/>
            <person name="Miller J."/>
            <person name="Monier A."/>
            <person name="Salamov A."/>
            <person name="Young J."/>
            <person name="Aguilar M."/>
            <person name="Claverie J.M."/>
            <person name="Frickenhaus S."/>
            <person name="Gonzalez K."/>
            <person name="Herman E.K."/>
            <person name="Lin Y.C."/>
            <person name="Napier J."/>
            <person name="Ogata H."/>
            <person name="Sarno A.F."/>
            <person name="Shmutz J."/>
            <person name="Schroeder D."/>
            <person name="de Vargas C."/>
            <person name="Verret F."/>
            <person name="von Dassow P."/>
            <person name="Valentin K."/>
            <person name="Van de Peer Y."/>
            <person name="Wheeler G."/>
            <person name="Dacks J.B."/>
            <person name="Delwiche C.F."/>
            <person name="Dyhrman S.T."/>
            <person name="Glockner G."/>
            <person name="John U."/>
            <person name="Richards T."/>
            <person name="Worden A.Z."/>
            <person name="Zhang X."/>
            <person name="Grigoriev I.V."/>
            <person name="Allen A.E."/>
            <person name="Bidle K."/>
            <person name="Borodovsky M."/>
            <person name="Bowler C."/>
            <person name="Brownlee C."/>
            <person name="Cock J.M."/>
            <person name="Elias M."/>
            <person name="Gladyshev V.N."/>
            <person name="Groth M."/>
            <person name="Guda C."/>
            <person name="Hadaegh A."/>
            <person name="Iglesias-Rodriguez M.D."/>
            <person name="Jenkins J."/>
            <person name="Jones B.M."/>
            <person name="Lawson T."/>
            <person name="Leese F."/>
            <person name="Lindquist E."/>
            <person name="Lobanov A."/>
            <person name="Lomsadze A."/>
            <person name="Malik S.B."/>
            <person name="Marsh M.E."/>
            <person name="Mackinder L."/>
            <person name="Mock T."/>
            <person name="Mueller-Roeber B."/>
            <person name="Pagarete A."/>
            <person name="Parker M."/>
            <person name="Probert I."/>
            <person name="Quesneville H."/>
            <person name="Raines C."/>
            <person name="Rensing S.A."/>
            <person name="Riano-Pachon D.M."/>
            <person name="Richier S."/>
            <person name="Rokitta S."/>
            <person name="Shiraiwa Y."/>
            <person name="Soanes D.M."/>
            <person name="van der Giezen M."/>
            <person name="Wahlund T.M."/>
            <person name="Williams B."/>
            <person name="Wilson W."/>
            <person name="Wolfe G."/>
            <person name="Wurch L.L."/>
        </authorList>
    </citation>
    <scope>NUCLEOTIDE SEQUENCE</scope>
</reference>
<name>A0A0D3JJZ1_EMIH1</name>
<keyword evidence="1" id="KW-0472">Membrane</keyword>
<dbReference type="GeneID" id="17269370"/>
<dbReference type="RefSeq" id="XP_005776255.1">
    <property type="nucleotide sequence ID" value="XM_005776198.1"/>
</dbReference>
<reference evidence="2" key="2">
    <citation type="submission" date="2024-10" db="UniProtKB">
        <authorList>
            <consortium name="EnsemblProtists"/>
        </authorList>
    </citation>
    <scope>IDENTIFICATION</scope>
</reference>
<feature type="transmembrane region" description="Helical" evidence="1">
    <location>
        <begin position="568"/>
        <end position="588"/>
    </location>
</feature>
<keyword evidence="3" id="KW-1185">Reference proteome</keyword>
<dbReference type="RefSeq" id="XP_005774155.1">
    <property type="nucleotide sequence ID" value="XM_005774098.1"/>
</dbReference>